<proteinExistence type="predicted"/>
<keyword evidence="1" id="KW-0812">Transmembrane</keyword>
<dbReference type="InterPro" id="IPR003131">
    <property type="entry name" value="T1-type_BTB"/>
</dbReference>
<keyword evidence="1" id="KW-0472">Membrane</keyword>
<dbReference type="GO" id="GO:0035024">
    <property type="term" value="P:negative regulation of Rho protein signal transduction"/>
    <property type="evidence" value="ECO:0007669"/>
    <property type="project" value="TreeGrafter"/>
</dbReference>
<sequence length="68" mass="7503">PKMSGESMYVKLNVGGALYYTTTQTLTKQDTMFKAMFSSKMEVLTDMMVCAVGAIILLSNFASALFFK</sequence>
<organism evidence="3 4">
    <name type="scientific">Oncorhynchus tshawytscha</name>
    <name type="common">Chinook salmon</name>
    <name type="synonym">Salmo tshawytscha</name>
    <dbReference type="NCBI Taxonomy" id="74940"/>
    <lineage>
        <taxon>Eukaryota</taxon>
        <taxon>Metazoa</taxon>
        <taxon>Chordata</taxon>
        <taxon>Craniata</taxon>
        <taxon>Vertebrata</taxon>
        <taxon>Euteleostomi</taxon>
        <taxon>Actinopterygii</taxon>
        <taxon>Neopterygii</taxon>
        <taxon>Teleostei</taxon>
        <taxon>Protacanthopterygii</taxon>
        <taxon>Salmoniformes</taxon>
        <taxon>Salmonidae</taxon>
        <taxon>Salmoninae</taxon>
        <taxon>Oncorhynchus</taxon>
    </lineage>
</organism>
<feature type="transmembrane region" description="Helical" evidence="1">
    <location>
        <begin position="43"/>
        <end position="67"/>
    </location>
</feature>
<evidence type="ECO:0000259" key="2">
    <source>
        <dbReference type="Pfam" id="PF02214"/>
    </source>
</evidence>
<dbReference type="AlphaFoldDB" id="A0A8C8J6I4"/>
<keyword evidence="1" id="KW-1133">Transmembrane helix</keyword>
<gene>
    <name evidence="3" type="primary">KCTD10</name>
</gene>
<evidence type="ECO:0000313" key="4">
    <source>
        <dbReference type="Proteomes" id="UP000694402"/>
    </source>
</evidence>
<dbReference type="Proteomes" id="UP000694402">
    <property type="component" value="Unassembled WGS sequence"/>
</dbReference>
<dbReference type="Gene3D" id="3.30.710.10">
    <property type="entry name" value="Potassium Channel Kv1.1, Chain A"/>
    <property type="match status" value="1"/>
</dbReference>
<protein>
    <recommendedName>
        <fullName evidence="2">Potassium channel tetramerisation-type BTB domain-containing protein</fullName>
    </recommendedName>
</protein>
<dbReference type="GO" id="GO:0016567">
    <property type="term" value="P:protein ubiquitination"/>
    <property type="evidence" value="ECO:0007669"/>
    <property type="project" value="TreeGrafter"/>
</dbReference>
<dbReference type="GeneTree" id="ENSGT00950000183143"/>
<evidence type="ECO:0000256" key="1">
    <source>
        <dbReference type="SAM" id="Phobius"/>
    </source>
</evidence>
<keyword evidence="4" id="KW-1185">Reference proteome</keyword>
<name>A0A8C8J6I4_ONCTS</name>
<accession>A0A8C8J6I4</accession>
<evidence type="ECO:0000313" key="3">
    <source>
        <dbReference type="Ensembl" id="ENSOTSP00005091016.1"/>
    </source>
</evidence>
<dbReference type="GO" id="GO:0031463">
    <property type="term" value="C:Cul3-RING ubiquitin ligase complex"/>
    <property type="evidence" value="ECO:0007669"/>
    <property type="project" value="TreeGrafter"/>
</dbReference>
<feature type="domain" description="Potassium channel tetramerisation-type BTB" evidence="2">
    <location>
        <begin position="10"/>
        <end position="45"/>
    </location>
</feature>
<dbReference type="InterPro" id="IPR045068">
    <property type="entry name" value="BACURD1-3"/>
</dbReference>
<dbReference type="Ensembl" id="ENSOTST00005098782.2">
    <property type="protein sequence ID" value="ENSOTSP00005091016.1"/>
    <property type="gene ID" value="ENSOTSG00005042726.2"/>
</dbReference>
<dbReference type="Pfam" id="PF02214">
    <property type="entry name" value="BTB_2"/>
    <property type="match status" value="1"/>
</dbReference>
<dbReference type="GO" id="GO:0051260">
    <property type="term" value="P:protein homooligomerization"/>
    <property type="evidence" value="ECO:0007669"/>
    <property type="project" value="InterPro"/>
</dbReference>
<dbReference type="InterPro" id="IPR011333">
    <property type="entry name" value="SKP1/BTB/POZ_sf"/>
</dbReference>
<reference evidence="3" key="1">
    <citation type="submission" date="2025-08" db="UniProtKB">
        <authorList>
            <consortium name="Ensembl"/>
        </authorList>
    </citation>
    <scope>IDENTIFICATION</scope>
</reference>
<dbReference type="SUPFAM" id="SSF54695">
    <property type="entry name" value="POZ domain"/>
    <property type="match status" value="1"/>
</dbReference>
<dbReference type="PANTHER" id="PTHR11145">
    <property type="entry name" value="BTB/POZ DOMAIN-CONTAINING ADAPTER FOR CUL3-MEDIATED RHOA DEGRADATION PROTEIN FAMILY MEMBER"/>
    <property type="match status" value="1"/>
</dbReference>
<dbReference type="GO" id="GO:0004842">
    <property type="term" value="F:ubiquitin-protein transferase activity"/>
    <property type="evidence" value="ECO:0007669"/>
    <property type="project" value="TreeGrafter"/>
</dbReference>
<dbReference type="GO" id="GO:0043161">
    <property type="term" value="P:proteasome-mediated ubiquitin-dependent protein catabolic process"/>
    <property type="evidence" value="ECO:0007669"/>
    <property type="project" value="TreeGrafter"/>
</dbReference>
<reference evidence="3" key="2">
    <citation type="submission" date="2025-09" db="UniProtKB">
        <authorList>
            <consortium name="Ensembl"/>
        </authorList>
    </citation>
    <scope>IDENTIFICATION</scope>
</reference>
<dbReference type="PANTHER" id="PTHR11145:SF14">
    <property type="entry name" value="BTB_POZ DOMAIN-CONTAINING ADAPTER FOR CUL3-MEDIATED RHOA DEGRADATION PROTEIN 3"/>
    <property type="match status" value="1"/>
</dbReference>